<keyword evidence="1" id="KW-0812">Transmembrane</keyword>
<feature type="domain" description="BRCT" evidence="2">
    <location>
        <begin position="58"/>
        <end position="105"/>
    </location>
</feature>
<keyword evidence="1" id="KW-1133">Transmembrane helix</keyword>
<sequence length="150" mass="16114">MSSDCVGDGGGFAEVIISKGCSKLMAGFSNSFPSFRGIQSSKFKMSPAPSISSQSLVQPHSPFSGLVICVTGLSKEARKQVMEATERLGGQYSPNLHPQCTHLVVQISFGLFHFISLQSLSEPFFHSGSCLLIGAELLLIFMFLSGPLMY</sequence>
<reference evidence="3 4" key="1">
    <citation type="journal article" date="2023" name="Hortic Res">
        <title>Pangenome of water caltrop reveals structural variations and asymmetric subgenome divergence after allopolyploidization.</title>
        <authorList>
            <person name="Zhang X."/>
            <person name="Chen Y."/>
            <person name="Wang L."/>
            <person name="Yuan Y."/>
            <person name="Fang M."/>
            <person name="Shi L."/>
            <person name="Lu R."/>
            <person name="Comes H.P."/>
            <person name="Ma Y."/>
            <person name="Chen Y."/>
            <person name="Huang G."/>
            <person name="Zhou Y."/>
            <person name="Zheng Z."/>
            <person name="Qiu Y."/>
        </authorList>
    </citation>
    <scope>NUCLEOTIDE SEQUENCE [LARGE SCALE GENOMIC DNA]</scope>
    <source>
        <strain evidence="3">F231</strain>
    </source>
</reference>
<dbReference type="InterPro" id="IPR059215">
    <property type="entry name" value="BRCT2_TopBP1-like"/>
</dbReference>
<evidence type="ECO:0000256" key="1">
    <source>
        <dbReference type="SAM" id="Phobius"/>
    </source>
</evidence>
<dbReference type="EMBL" id="JAXQNO010000010">
    <property type="protein sequence ID" value="KAK4790399.1"/>
    <property type="molecule type" value="Genomic_DNA"/>
</dbReference>
<evidence type="ECO:0000313" key="3">
    <source>
        <dbReference type="EMBL" id="KAK4790399.1"/>
    </source>
</evidence>
<dbReference type="Pfam" id="PF00533">
    <property type="entry name" value="BRCT"/>
    <property type="match status" value="1"/>
</dbReference>
<accession>A0AAN7R2Z1</accession>
<dbReference type="CDD" id="cd17731">
    <property type="entry name" value="BRCT_TopBP1_rpt2_like"/>
    <property type="match status" value="1"/>
</dbReference>
<gene>
    <name evidence="3" type="ORF">SAY86_017703</name>
</gene>
<dbReference type="InterPro" id="IPR001357">
    <property type="entry name" value="BRCT_dom"/>
</dbReference>
<dbReference type="InterPro" id="IPR036420">
    <property type="entry name" value="BRCT_dom_sf"/>
</dbReference>
<evidence type="ECO:0000259" key="2">
    <source>
        <dbReference type="PROSITE" id="PS50172"/>
    </source>
</evidence>
<protein>
    <recommendedName>
        <fullName evidence="2">BRCT domain-containing protein</fullName>
    </recommendedName>
</protein>
<feature type="transmembrane region" description="Helical" evidence="1">
    <location>
        <begin position="124"/>
        <end position="144"/>
    </location>
</feature>
<dbReference type="PANTHER" id="PTHR47576:SF2">
    <property type="entry name" value="BRCT DOMAIN DNA REPAIR PROTEIN-RELATED"/>
    <property type="match status" value="1"/>
</dbReference>
<name>A0AAN7R2Z1_TRANT</name>
<comment type="caution">
    <text evidence="3">The sequence shown here is derived from an EMBL/GenBank/DDBJ whole genome shotgun (WGS) entry which is preliminary data.</text>
</comment>
<keyword evidence="4" id="KW-1185">Reference proteome</keyword>
<dbReference type="Proteomes" id="UP001346149">
    <property type="component" value="Unassembled WGS sequence"/>
</dbReference>
<dbReference type="SUPFAM" id="SSF52113">
    <property type="entry name" value="BRCT domain"/>
    <property type="match status" value="1"/>
</dbReference>
<organism evidence="3 4">
    <name type="scientific">Trapa natans</name>
    <name type="common">Water chestnut</name>
    <dbReference type="NCBI Taxonomy" id="22666"/>
    <lineage>
        <taxon>Eukaryota</taxon>
        <taxon>Viridiplantae</taxon>
        <taxon>Streptophyta</taxon>
        <taxon>Embryophyta</taxon>
        <taxon>Tracheophyta</taxon>
        <taxon>Spermatophyta</taxon>
        <taxon>Magnoliopsida</taxon>
        <taxon>eudicotyledons</taxon>
        <taxon>Gunneridae</taxon>
        <taxon>Pentapetalae</taxon>
        <taxon>rosids</taxon>
        <taxon>malvids</taxon>
        <taxon>Myrtales</taxon>
        <taxon>Lythraceae</taxon>
        <taxon>Trapa</taxon>
    </lineage>
</organism>
<proteinExistence type="predicted"/>
<dbReference type="AlphaFoldDB" id="A0AAN7R2Z1"/>
<keyword evidence="1" id="KW-0472">Membrane</keyword>
<dbReference type="PANTHER" id="PTHR47576">
    <property type="entry name" value="BRCT DOMAIN DNA REPAIR PROTEIN-RELATED"/>
    <property type="match status" value="1"/>
</dbReference>
<dbReference type="PROSITE" id="PS50172">
    <property type="entry name" value="BRCT"/>
    <property type="match status" value="1"/>
</dbReference>
<evidence type="ECO:0000313" key="4">
    <source>
        <dbReference type="Proteomes" id="UP001346149"/>
    </source>
</evidence>
<dbReference type="Gene3D" id="3.40.50.10190">
    <property type="entry name" value="BRCT domain"/>
    <property type="match status" value="1"/>
</dbReference>